<dbReference type="GO" id="GO:0005737">
    <property type="term" value="C:cytoplasm"/>
    <property type="evidence" value="ECO:0007669"/>
    <property type="project" value="UniProtKB-ARBA"/>
</dbReference>
<dbReference type="InterPro" id="IPR036249">
    <property type="entry name" value="Thioredoxin-like_sf"/>
</dbReference>
<evidence type="ECO:0000256" key="1">
    <source>
        <dbReference type="ARBA" id="ARBA00012452"/>
    </source>
</evidence>
<dbReference type="GO" id="GO:0004364">
    <property type="term" value="F:glutathione transferase activity"/>
    <property type="evidence" value="ECO:0000318"/>
    <property type="project" value="GO_Central"/>
</dbReference>
<dbReference type="Gene3D" id="1.20.1050.10">
    <property type="match status" value="1"/>
</dbReference>
<dbReference type="Gene3D" id="1.20.1050.130">
    <property type="match status" value="1"/>
</dbReference>
<dbReference type="PANTHER" id="PTHR11571">
    <property type="entry name" value="GLUTATHIONE S-TRANSFERASE"/>
    <property type="match status" value="1"/>
</dbReference>
<name>A0A2A6C3N4_PRIPA</name>
<comment type="similarity">
    <text evidence="3">Belongs to the GST superfamily. Sigma family.</text>
</comment>
<dbReference type="SFLD" id="SFLDS00019">
    <property type="entry name" value="Glutathione_Transferase_(cytos"/>
    <property type="match status" value="1"/>
</dbReference>
<evidence type="ECO:0000313" key="7">
    <source>
        <dbReference type="Proteomes" id="UP000005239"/>
    </source>
</evidence>
<dbReference type="PROSITE" id="PS50404">
    <property type="entry name" value="GST_NTER"/>
    <property type="match status" value="1"/>
</dbReference>
<dbReference type="SUPFAM" id="SSF47616">
    <property type="entry name" value="GST C-terminal domain-like"/>
    <property type="match status" value="1"/>
</dbReference>
<dbReference type="Proteomes" id="UP000005239">
    <property type="component" value="Unassembled WGS sequence"/>
</dbReference>
<dbReference type="InterPro" id="IPR004045">
    <property type="entry name" value="Glutathione_S-Trfase_N"/>
</dbReference>
<dbReference type="FunFam" id="3.40.30.10:FF:000258">
    <property type="entry name" value="Glutathione S-transferase"/>
    <property type="match status" value="1"/>
</dbReference>
<evidence type="ECO:0000256" key="5">
    <source>
        <dbReference type="ARBA" id="ARBA00078118"/>
    </source>
</evidence>
<proteinExistence type="inferred from homology"/>
<reference evidence="7" key="1">
    <citation type="journal article" date="2008" name="Nat. Genet.">
        <title>The Pristionchus pacificus genome provides a unique perspective on nematode lifestyle and parasitism.</title>
        <authorList>
            <person name="Dieterich C."/>
            <person name="Clifton S.W."/>
            <person name="Schuster L.N."/>
            <person name="Chinwalla A."/>
            <person name="Delehaunty K."/>
            <person name="Dinkelacker I."/>
            <person name="Fulton L."/>
            <person name="Fulton R."/>
            <person name="Godfrey J."/>
            <person name="Minx P."/>
            <person name="Mitreva M."/>
            <person name="Roeseler W."/>
            <person name="Tian H."/>
            <person name="Witte H."/>
            <person name="Yang S.P."/>
            <person name="Wilson R.K."/>
            <person name="Sommer R.J."/>
        </authorList>
    </citation>
    <scope>NUCLEOTIDE SEQUENCE [LARGE SCALE GENOMIC DNA]</scope>
    <source>
        <strain evidence="7">PS312</strain>
    </source>
</reference>
<dbReference type="Pfam" id="PF14497">
    <property type="entry name" value="GST_C_3"/>
    <property type="match status" value="1"/>
</dbReference>
<evidence type="ECO:0000256" key="3">
    <source>
        <dbReference type="ARBA" id="ARBA00038317"/>
    </source>
</evidence>
<keyword evidence="7" id="KW-1185">Reference proteome</keyword>
<dbReference type="InterPro" id="IPR036282">
    <property type="entry name" value="Glutathione-S-Trfase_C_sf"/>
</dbReference>
<dbReference type="PANTHER" id="PTHR11571:SF224">
    <property type="entry name" value="HEMATOPOIETIC PROSTAGLANDIN D SYNTHASE"/>
    <property type="match status" value="1"/>
</dbReference>
<accession>A0A2A6C3N4</accession>
<dbReference type="FunFam" id="1.20.1050.10:FF:000031">
    <property type="entry name" value="Glutathione S-Transferase"/>
    <property type="match status" value="1"/>
</dbReference>
<dbReference type="AlphaFoldDB" id="A0A2A6C3N4"/>
<accession>A0A8R1Z3Y8</accession>
<comment type="catalytic activity">
    <reaction evidence="4">
        <text>RX + glutathione = an S-substituted glutathione + a halide anion + H(+)</text>
        <dbReference type="Rhea" id="RHEA:16437"/>
        <dbReference type="ChEBI" id="CHEBI:15378"/>
        <dbReference type="ChEBI" id="CHEBI:16042"/>
        <dbReference type="ChEBI" id="CHEBI:17792"/>
        <dbReference type="ChEBI" id="CHEBI:57925"/>
        <dbReference type="ChEBI" id="CHEBI:90779"/>
        <dbReference type="EC" id="2.5.1.18"/>
    </reaction>
</comment>
<dbReference type="SUPFAM" id="SSF52833">
    <property type="entry name" value="Thioredoxin-like"/>
    <property type="match status" value="1"/>
</dbReference>
<dbReference type="PROSITE" id="PS50405">
    <property type="entry name" value="GST_CTER"/>
    <property type="match status" value="1"/>
</dbReference>
<dbReference type="InterPro" id="IPR004046">
    <property type="entry name" value="GST_C"/>
</dbReference>
<dbReference type="OrthoDB" id="414243at2759"/>
<evidence type="ECO:0000256" key="2">
    <source>
        <dbReference type="ARBA" id="ARBA00022679"/>
    </source>
</evidence>
<dbReference type="GO" id="GO:0006749">
    <property type="term" value="P:glutathione metabolic process"/>
    <property type="evidence" value="ECO:0000318"/>
    <property type="project" value="GO_Central"/>
</dbReference>
<dbReference type="SFLD" id="SFLDG00363">
    <property type="entry name" value="AMPS_(cytGST):_Alpha-__Mu-__Pi"/>
    <property type="match status" value="1"/>
</dbReference>
<gene>
    <name evidence="6" type="primary">WBGene00278711</name>
</gene>
<organism evidence="6 7">
    <name type="scientific">Pristionchus pacificus</name>
    <name type="common">Parasitic nematode worm</name>
    <dbReference type="NCBI Taxonomy" id="54126"/>
    <lineage>
        <taxon>Eukaryota</taxon>
        <taxon>Metazoa</taxon>
        <taxon>Ecdysozoa</taxon>
        <taxon>Nematoda</taxon>
        <taxon>Chromadorea</taxon>
        <taxon>Rhabditida</taxon>
        <taxon>Rhabditina</taxon>
        <taxon>Diplogasteromorpha</taxon>
        <taxon>Diplogasteroidea</taxon>
        <taxon>Neodiplogasteridae</taxon>
        <taxon>Pristionchus</taxon>
    </lineage>
</organism>
<dbReference type="EC" id="2.5.1.18" evidence="1"/>
<dbReference type="CDD" id="cd03192">
    <property type="entry name" value="GST_C_Sigma_like"/>
    <property type="match status" value="1"/>
</dbReference>
<dbReference type="InterPro" id="IPR010987">
    <property type="entry name" value="Glutathione-S-Trfase_C-like"/>
</dbReference>
<evidence type="ECO:0000256" key="4">
    <source>
        <dbReference type="ARBA" id="ARBA00047960"/>
    </source>
</evidence>
<keyword evidence="2" id="KW-0808">Transferase</keyword>
<dbReference type="InterPro" id="IPR050213">
    <property type="entry name" value="GST_superfamily"/>
</dbReference>
<dbReference type="Pfam" id="PF02798">
    <property type="entry name" value="GST_N"/>
    <property type="match status" value="1"/>
</dbReference>
<dbReference type="EnsemblMetazoa" id="PPA40342.1">
    <property type="protein sequence ID" value="PPA40342.1"/>
    <property type="gene ID" value="WBGene00278711"/>
</dbReference>
<dbReference type="CDD" id="cd03039">
    <property type="entry name" value="GST_N_Sigma_like"/>
    <property type="match status" value="1"/>
</dbReference>
<evidence type="ECO:0000313" key="6">
    <source>
        <dbReference type="EnsemblMetazoa" id="PPA40342.1"/>
    </source>
</evidence>
<dbReference type="InterPro" id="IPR040079">
    <property type="entry name" value="Glutathione_S-Trfase"/>
</dbReference>
<sequence length="227" mass="26139">MPTYKLTYWDARALAEVSRQLFALSETPFEDNRIKRDQWESEYKKDSPFGKIPILEVDGKKLPQSHAIARYLARKFGPHISLSYSSNSFFPISSYFRICREDSIREGVVDAIADQFKDFYTDHLPFFVVLTGLKDGDLSTLRIEVGEPARDKFFEYIEQIAKKNGSGYLVGRSVTWADLLIVDYMFTLESKAPGYLDGFPTMKKVKKSVENTPKLKEYLAKRPNNAF</sequence>
<reference evidence="6" key="2">
    <citation type="submission" date="2022-06" db="UniProtKB">
        <authorList>
            <consortium name="EnsemblMetazoa"/>
        </authorList>
    </citation>
    <scope>IDENTIFICATION</scope>
    <source>
        <strain evidence="6">PS312</strain>
    </source>
</reference>
<protein>
    <recommendedName>
        <fullName evidence="1">glutathione transferase</fullName>
        <ecNumber evidence="1">2.5.1.18</ecNumber>
    </recommendedName>
    <alternativeName>
        <fullName evidence="5">GST class-sigma</fullName>
    </alternativeName>
</protein>